<feature type="region of interest" description="Disordered" evidence="1">
    <location>
        <begin position="203"/>
        <end position="248"/>
    </location>
</feature>
<dbReference type="Pfam" id="PF00651">
    <property type="entry name" value="BTB"/>
    <property type="match status" value="1"/>
</dbReference>
<accession>A0A183AX02</accession>
<reference evidence="3 4" key="2">
    <citation type="submission" date="2018-11" db="EMBL/GenBank/DDBJ databases">
        <authorList>
            <consortium name="Pathogen Informatics"/>
        </authorList>
    </citation>
    <scope>NUCLEOTIDE SEQUENCE [LARGE SCALE GENOMIC DNA]</scope>
    <source>
        <strain evidence="3 4">Egypt</strain>
    </source>
</reference>
<evidence type="ECO:0000313" key="4">
    <source>
        <dbReference type="Proteomes" id="UP000272942"/>
    </source>
</evidence>
<dbReference type="Proteomes" id="UP000272942">
    <property type="component" value="Unassembled WGS sequence"/>
</dbReference>
<protein>
    <submittedName>
        <fullName evidence="5">BTB domain-containing protein</fullName>
    </submittedName>
</protein>
<feature type="region of interest" description="Disordered" evidence="1">
    <location>
        <begin position="97"/>
        <end position="150"/>
    </location>
</feature>
<name>A0A183AX02_9TREM</name>
<evidence type="ECO:0000256" key="1">
    <source>
        <dbReference type="SAM" id="MobiDB-lite"/>
    </source>
</evidence>
<dbReference type="WBParaSite" id="ECPE_0001152201-mRNA-1">
    <property type="protein sequence ID" value="ECPE_0001152201-mRNA-1"/>
    <property type="gene ID" value="ECPE_0001152201"/>
</dbReference>
<dbReference type="OrthoDB" id="6151810at2759"/>
<feature type="compositionally biased region" description="Pro residues" evidence="1">
    <location>
        <begin position="210"/>
        <end position="220"/>
    </location>
</feature>
<dbReference type="PROSITE" id="PS50097">
    <property type="entry name" value="BTB"/>
    <property type="match status" value="1"/>
</dbReference>
<evidence type="ECO:0000313" key="5">
    <source>
        <dbReference type="WBParaSite" id="ECPE_0001152201-mRNA-1"/>
    </source>
</evidence>
<dbReference type="InterPro" id="IPR011333">
    <property type="entry name" value="SKP1/BTB/POZ_sf"/>
</dbReference>
<dbReference type="SUPFAM" id="SSF54695">
    <property type="entry name" value="POZ domain"/>
    <property type="match status" value="1"/>
</dbReference>
<feature type="region of interest" description="Disordered" evidence="1">
    <location>
        <begin position="44"/>
        <end position="84"/>
    </location>
</feature>
<reference evidence="5" key="1">
    <citation type="submission" date="2016-06" db="UniProtKB">
        <authorList>
            <consortium name="WormBaseParasite"/>
        </authorList>
    </citation>
    <scope>IDENTIFICATION</scope>
</reference>
<keyword evidence="4" id="KW-1185">Reference proteome</keyword>
<proteinExistence type="predicted"/>
<evidence type="ECO:0000259" key="2">
    <source>
        <dbReference type="PROSITE" id="PS50097"/>
    </source>
</evidence>
<sequence length="340" mass="36640">MKEDADGSKELWRRILFNERFVDVWFTVGGTNILNSTNSSCIVSPDPGAPGGPTSAANYPQKPIRTDVDAHSGSDNSHHTSRRQIVDDQNAAESLTLSHNTGADPDLTGSEMTDVGSDLDDSSPNRRVSSSRLGTQPISIPSTAGNSSDMRMVVGTYPPGGTHAQTLQDMLFGPNESQHTLIDMPPYFEDPLRSHNAQIPQFGTRVDTYSPPPPPSPPQPGTAGTGIPPPVPPHRVSPAVKGSLDQTDLDGHDPPSLFMHCEVDTNGKKIDKSTGKTGGNMCWRFGAHKLILAAASPVFEAMFFGPVAEMNARNAQTTSEYHIPDIHPKVSQQFPWMVLL</sequence>
<dbReference type="AlphaFoldDB" id="A0A183AX02"/>
<feature type="compositionally biased region" description="Polar residues" evidence="1">
    <location>
        <begin position="125"/>
        <end position="149"/>
    </location>
</feature>
<gene>
    <name evidence="3" type="ORF">ECPE_LOCUS11487</name>
</gene>
<dbReference type="InterPro" id="IPR000210">
    <property type="entry name" value="BTB/POZ_dom"/>
</dbReference>
<evidence type="ECO:0000313" key="3">
    <source>
        <dbReference type="EMBL" id="VDP88565.1"/>
    </source>
</evidence>
<dbReference type="Gene3D" id="3.30.710.10">
    <property type="entry name" value="Potassium Channel Kv1.1, Chain A"/>
    <property type="match status" value="1"/>
</dbReference>
<organism evidence="5">
    <name type="scientific">Echinostoma caproni</name>
    <dbReference type="NCBI Taxonomy" id="27848"/>
    <lineage>
        <taxon>Eukaryota</taxon>
        <taxon>Metazoa</taxon>
        <taxon>Spiralia</taxon>
        <taxon>Lophotrochozoa</taxon>
        <taxon>Platyhelminthes</taxon>
        <taxon>Trematoda</taxon>
        <taxon>Digenea</taxon>
        <taxon>Plagiorchiida</taxon>
        <taxon>Echinostomata</taxon>
        <taxon>Echinostomatoidea</taxon>
        <taxon>Echinostomatidae</taxon>
        <taxon>Echinostoma</taxon>
    </lineage>
</organism>
<dbReference type="EMBL" id="UZAN01050930">
    <property type="protein sequence ID" value="VDP88565.1"/>
    <property type="molecule type" value="Genomic_DNA"/>
</dbReference>
<feature type="domain" description="BTB" evidence="2">
    <location>
        <begin position="285"/>
        <end position="340"/>
    </location>
</feature>
<feature type="compositionally biased region" description="Basic and acidic residues" evidence="1">
    <location>
        <begin position="64"/>
        <end position="78"/>
    </location>
</feature>